<keyword evidence="4 8" id="KW-1133">Transmembrane helix</keyword>
<dbReference type="EMBL" id="CP000382">
    <property type="protein sequence ID" value="ABK60569.1"/>
    <property type="molecule type" value="Genomic_DNA"/>
</dbReference>
<evidence type="ECO:0000256" key="5">
    <source>
        <dbReference type="ARBA" id="ARBA00023065"/>
    </source>
</evidence>
<dbReference type="SUPFAM" id="SSF81324">
    <property type="entry name" value="Voltage-gated potassium channels"/>
    <property type="match status" value="1"/>
</dbReference>
<feature type="transmembrane region" description="Helical" evidence="8">
    <location>
        <begin position="37"/>
        <end position="56"/>
    </location>
</feature>
<protein>
    <submittedName>
        <fullName evidence="10">Potassium transporter, putative</fullName>
    </submittedName>
</protein>
<keyword evidence="5" id="KW-0406">Ion transport</keyword>
<dbReference type="STRING" id="386415.NT01CX_2303"/>
<dbReference type="InterPro" id="IPR027359">
    <property type="entry name" value="Volt_channel_dom_sf"/>
</dbReference>
<accession>A0Q174</accession>
<reference evidence="10 11" key="1">
    <citation type="journal article" date="2006" name="Nat. Biotechnol.">
        <title>The genome and transcriptomes of the anti-tumor agent Clostridium novyi-NT.</title>
        <authorList>
            <person name="Bettegowda C."/>
            <person name="Huang X."/>
            <person name="Lin J."/>
            <person name="Cheong I."/>
            <person name="Kohli M."/>
            <person name="Szabo S.A."/>
            <person name="Zhang X."/>
            <person name="Diaz L.A. Jr."/>
            <person name="Velculescu V.E."/>
            <person name="Parmigiani G."/>
            <person name="Kinzler K.W."/>
            <person name="Vogelstein B."/>
            <person name="Zhou S."/>
        </authorList>
    </citation>
    <scope>NUCLEOTIDE SEQUENCE [LARGE SCALE GENOMIC DNA]</scope>
    <source>
        <strain evidence="10 11">NT</strain>
    </source>
</reference>
<dbReference type="AlphaFoldDB" id="A0Q174"/>
<dbReference type="PRINTS" id="PR00169">
    <property type="entry name" value="KCHANNEL"/>
</dbReference>
<evidence type="ECO:0000256" key="6">
    <source>
        <dbReference type="ARBA" id="ARBA00023136"/>
    </source>
</evidence>
<evidence type="ECO:0000256" key="1">
    <source>
        <dbReference type="ARBA" id="ARBA00004141"/>
    </source>
</evidence>
<keyword evidence="7" id="KW-0407">Ion channel</keyword>
<organism evidence="10 11">
    <name type="scientific">Clostridium novyi (strain NT)</name>
    <dbReference type="NCBI Taxonomy" id="386415"/>
    <lineage>
        <taxon>Bacteria</taxon>
        <taxon>Bacillati</taxon>
        <taxon>Bacillota</taxon>
        <taxon>Clostridia</taxon>
        <taxon>Eubacteriales</taxon>
        <taxon>Clostridiaceae</taxon>
        <taxon>Clostridium</taxon>
    </lineage>
</organism>
<comment type="subcellular location">
    <subcellularLocation>
        <location evidence="1">Membrane</location>
        <topology evidence="1">Multi-pass membrane protein</topology>
    </subcellularLocation>
</comment>
<feature type="transmembrane region" description="Helical" evidence="8">
    <location>
        <begin position="182"/>
        <end position="207"/>
    </location>
</feature>
<dbReference type="Pfam" id="PF07885">
    <property type="entry name" value="Ion_trans_2"/>
    <property type="match status" value="1"/>
</dbReference>
<dbReference type="PATRIC" id="fig|386415.7.peg.1407"/>
<evidence type="ECO:0000313" key="10">
    <source>
        <dbReference type="EMBL" id="ABK60569.1"/>
    </source>
</evidence>
<evidence type="ECO:0000256" key="2">
    <source>
        <dbReference type="ARBA" id="ARBA00022448"/>
    </source>
</evidence>
<dbReference type="InterPro" id="IPR013099">
    <property type="entry name" value="K_chnl_dom"/>
</dbReference>
<name>A0Q174_CLONN</name>
<dbReference type="eggNOG" id="COG1226">
    <property type="taxonomic scope" value="Bacteria"/>
</dbReference>
<evidence type="ECO:0000256" key="4">
    <source>
        <dbReference type="ARBA" id="ARBA00022989"/>
    </source>
</evidence>
<dbReference type="GO" id="GO:0001508">
    <property type="term" value="P:action potential"/>
    <property type="evidence" value="ECO:0007669"/>
    <property type="project" value="TreeGrafter"/>
</dbReference>
<evidence type="ECO:0000256" key="7">
    <source>
        <dbReference type="ARBA" id="ARBA00023303"/>
    </source>
</evidence>
<dbReference type="HOGENOM" id="CLU_011722_6_2_9"/>
<keyword evidence="11" id="KW-1185">Reference proteome</keyword>
<feature type="transmembrane region" description="Helical" evidence="8">
    <location>
        <begin position="128"/>
        <end position="149"/>
    </location>
</feature>
<dbReference type="Gene3D" id="1.20.120.350">
    <property type="entry name" value="Voltage-gated potassium channels. Chain C"/>
    <property type="match status" value="1"/>
</dbReference>
<gene>
    <name evidence="10" type="ordered locus">NT01CX_2303</name>
</gene>
<dbReference type="KEGG" id="cno:NT01CX_2303"/>
<sequence length="256" mass="29748">MNKREIYYEISMALLSLFVVIMSLVDLILNLSPKERYIFNIIDNFIWIVFILDYVIRFFKSHGKIKFIFNNKIDLVCILPFNPLFKGLKMYNMGKVIRISKLTKIVKATVFLSKFKKKASAFIKTNNFNYALTITIIVVIIGSYSITFVEKMEFKDALWWSFVTATTVGYGDISPKTGLGRIIAVILTIIGISFISMLTGTIATYCLNKRKFRRSYKRIIIEDIKDKLDNFENLTNDDIKNMFDVLITLKRDNTIK</sequence>
<proteinExistence type="predicted"/>
<feature type="domain" description="Potassium channel" evidence="9">
    <location>
        <begin position="135"/>
        <end position="206"/>
    </location>
</feature>
<keyword evidence="3 8" id="KW-0812">Transmembrane</keyword>
<evidence type="ECO:0000313" key="11">
    <source>
        <dbReference type="Proteomes" id="UP000008220"/>
    </source>
</evidence>
<dbReference type="PANTHER" id="PTHR11537:SF254">
    <property type="entry name" value="POTASSIUM VOLTAGE-GATED CHANNEL PROTEIN SHAB"/>
    <property type="match status" value="1"/>
</dbReference>
<dbReference type="GO" id="GO:0008076">
    <property type="term" value="C:voltage-gated potassium channel complex"/>
    <property type="evidence" value="ECO:0007669"/>
    <property type="project" value="InterPro"/>
</dbReference>
<keyword evidence="6 8" id="KW-0472">Membrane</keyword>
<dbReference type="RefSeq" id="WP_011722372.1">
    <property type="nucleotide sequence ID" value="NC_008593.1"/>
</dbReference>
<evidence type="ECO:0000259" key="9">
    <source>
        <dbReference type="Pfam" id="PF07885"/>
    </source>
</evidence>
<dbReference type="Gene3D" id="1.10.287.70">
    <property type="match status" value="1"/>
</dbReference>
<evidence type="ECO:0000256" key="8">
    <source>
        <dbReference type="SAM" id="Phobius"/>
    </source>
</evidence>
<feature type="transmembrane region" description="Helical" evidence="8">
    <location>
        <begin position="12"/>
        <end position="31"/>
    </location>
</feature>
<dbReference type="Proteomes" id="UP000008220">
    <property type="component" value="Chromosome"/>
</dbReference>
<dbReference type="InterPro" id="IPR028325">
    <property type="entry name" value="VG_K_chnl"/>
</dbReference>
<evidence type="ECO:0000256" key="3">
    <source>
        <dbReference type="ARBA" id="ARBA00022692"/>
    </source>
</evidence>
<dbReference type="GO" id="GO:0005249">
    <property type="term" value="F:voltage-gated potassium channel activity"/>
    <property type="evidence" value="ECO:0007669"/>
    <property type="project" value="InterPro"/>
</dbReference>
<keyword evidence="2" id="KW-0813">Transport</keyword>
<dbReference type="PANTHER" id="PTHR11537">
    <property type="entry name" value="VOLTAGE-GATED POTASSIUM CHANNEL"/>
    <property type="match status" value="1"/>
</dbReference>